<proteinExistence type="predicted"/>
<feature type="region of interest" description="Disordered" evidence="1">
    <location>
        <begin position="59"/>
        <end position="78"/>
    </location>
</feature>
<dbReference type="EMBL" id="VZUC01019438">
    <property type="protein sequence ID" value="NXV39587.1"/>
    <property type="molecule type" value="Genomic_DNA"/>
</dbReference>
<evidence type="ECO:0000313" key="3">
    <source>
        <dbReference type="Proteomes" id="UP000540089"/>
    </source>
</evidence>
<feature type="non-terminal residue" evidence="2">
    <location>
        <position position="97"/>
    </location>
</feature>
<organism evidence="2 3">
    <name type="scientific">Rissa tridactyla</name>
    <name type="common">Black-legged kittiwake</name>
    <name type="synonym">Larus tridactyla</name>
    <dbReference type="NCBI Taxonomy" id="75485"/>
    <lineage>
        <taxon>Eukaryota</taxon>
        <taxon>Metazoa</taxon>
        <taxon>Chordata</taxon>
        <taxon>Craniata</taxon>
        <taxon>Vertebrata</taxon>
        <taxon>Euteleostomi</taxon>
        <taxon>Archelosauria</taxon>
        <taxon>Archosauria</taxon>
        <taxon>Dinosauria</taxon>
        <taxon>Saurischia</taxon>
        <taxon>Theropoda</taxon>
        <taxon>Coelurosauria</taxon>
        <taxon>Aves</taxon>
        <taxon>Neognathae</taxon>
        <taxon>Neoaves</taxon>
        <taxon>Charadriiformes</taxon>
        <taxon>Laridae</taxon>
        <taxon>Rissa</taxon>
    </lineage>
</organism>
<name>A0A7L3TJ38_RISTR</name>
<gene>
    <name evidence="2" type="primary">Ung_1</name>
    <name evidence="2" type="ORF">RISTRI_R04328</name>
</gene>
<comment type="caution">
    <text evidence="2">The sequence shown here is derived from an EMBL/GenBank/DDBJ whole genome shotgun (WGS) entry which is preliminary data.</text>
</comment>
<feature type="region of interest" description="Disordered" evidence="1">
    <location>
        <begin position="1"/>
        <end position="53"/>
    </location>
</feature>
<accession>A0A7L3TJ38</accession>
<evidence type="ECO:0000313" key="2">
    <source>
        <dbReference type="EMBL" id="NXV39587.1"/>
    </source>
</evidence>
<sequence length="97" mass="10614">LHSFFSAAPAKKRSRSPEAGSDEEVAKGGAVKKAKAAGDETGKASLLSPEQLERIRKNKEAARQRLAERNVPPGFGESWRRQLAGEFSKPYFVEVSE</sequence>
<keyword evidence="3" id="KW-1185">Reference proteome</keyword>
<reference evidence="2 3" key="1">
    <citation type="submission" date="2019-09" db="EMBL/GenBank/DDBJ databases">
        <title>Bird 10,000 Genomes (B10K) Project - Family phase.</title>
        <authorList>
            <person name="Zhang G."/>
        </authorList>
    </citation>
    <scope>NUCLEOTIDE SEQUENCE [LARGE SCALE GENOMIC DNA]</scope>
    <source>
        <strain evidence="2">OUT-0021</strain>
        <tissue evidence="2">Blood</tissue>
    </source>
</reference>
<protein>
    <submittedName>
        <fullName evidence="2">UNG glycosylase</fullName>
    </submittedName>
</protein>
<dbReference type="AlphaFoldDB" id="A0A7L3TJ38"/>
<evidence type="ECO:0000256" key="1">
    <source>
        <dbReference type="SAM" id="MobiDB-lite"/>
    </source>
</evidence>
<feature type="compositionally biased region" description="Basic and acidic residues" evidence="1">
    <location>
        <begin position="59"/>
        <end position="68"/>
    </location>
</feature>
<feature type="non-terminal residue" evidence="2">
    <location>
        <position position="1"/>
    </location>
</feature>
<dbReference type="Proteomes" id="UP000540089">
    <property type="component" value="Unassembled WGS sequence"/>
</dbReference>